<evidence type="ECO:0000313" key="2">
    <source>
        <dbReference type="Proteomes" id="UP001454036"/>
    </source>
</evidence>
<proteinExistence type="predicted"/>
<accession>A0AAV3QF56</accession>
<gene>
    <name evidence="1" type="ORF">LIER_39310</name>
</gene>
<dbReference type="AlphaFoldDB" id="A0AAV3QF56"/>
<sequence length="149" mass="16797">MTLQFQARGCSEALGEVACILWNLWKHINSIQFECISGDMDRIWKEGLELAADYIHLNTSNLIRGAGAQSEITASNNGDMWTRPRCGYVKVNCDAAWNKQWKDAEAQAVMQGLIFSTKRVINGQLQTPLEIDTVVADIHHLAKYLKVKF</sequence>
<name>A0AAV3QF56_LITER</name>
<dbReference type="EMBL" id="BAABME010020931">
    <property type="protein sequence ID" value="GAA0161866.1"/>
    <property type="molecule type" value="Genomic_DNA"/>
</dbReference>
<dbReference type="Proteomes" id="UP001454036">
    <property type="component" value="Unassembled WGS sequence"/>
</dbReference>
<reference evidence="1 2" key="1">
    <citation type="submission" date="2024-01" db="EMBL/GenBank/DDBJ databases">
        <title>The complete chloroplast genome sequence of Lithospermum erythrorhizon: insights into the phylogenetic relationship among Boraginaceae species and the maternal lineages of purple gromwells.</title>
        <authorList>
            <person name="Okada T."/>
            <person name="Watanabe K."/>
        </authorList>
    </citation>
    <scope>NUCLEOTIDE SEQUENCE [LARGE SCALE GENOMIC DNA]</scope>
</reference>
<evidence type="ECO:0000313" key="1">
    <source>
        <dbReference type="EMBL" id="GAA0161866.1"/>
    </source>
</evidence>
<protein>
    <submittedName>
        <fullName evidence="1">Uncharacterized protein</fullName>
    </submittedName>
</protein>
<keyword evidence="2" id="KW-1185">Reference proteome</keyword>
<comment type="caution">
    <text evidence="1">The sequence shown here is derived from an EMBL/GenBank/DDBJ whole genome shotgun (WGS) entry which is preliminary data.</text>
</comment>
<organism evidence="1 2">
    <name type="scientific">Lithospermum erythrorhizon</name>
    <name type="common">Purple gromwell</name>
    <name type="synonym">Lithospermum officinale var. erythrorhizon</name>
    <dbReference type="NCBI Taxonomy" id="34254"/>
    <lineage>
        <taxon>Eukaryota</taxon>
        <taxon>Viridiplantae</taxon>
        <taxon>Streptophyta</taxon>
        <taxon>Embryophyta</taxon>
        <taxon>Tracheophyta</taxon>
        <taxon>Spermatophyta</taxon>
        <taxon>Magnoliopsida</taxon>
        <taxon>eudicotyledons</taxon>
        <taxon>Gunneridae</taxon>
        <taxon>Pentapetalae</taxon>
        <taxon>asterids</taxon>
        <taxon>lamiids</taxon>
        <taxon>Boraginales</taxon>
        <taxon>Boraginaceae</taxon>
        <taxon>Boraginoideae</taxon>
        <taxon>Lithospermeae</taxon>
        <taxon>Lithospermum</taxon>
    </lineage>
</organism>